<reference evidence="3 4" key="1">
    <citation type="submission" date="2015-07" db="EMBL/GenBank/DDBJ databases">
        <title>Draft Genome Sequence of Malassezia furfur CBS1878 and Malassezia pachydermatis CBS1879.</title>
        <authorList>
            <person name="Triana S."/>
            <person name="Ohm R."/>
            <person name="Gonzalez A."/>
            <person name="DeCock H."/>
            <person name="Restrepo S."/>
            <person name="Celis A."/>
        </authorList>
    </citation>
    <scope>NUCLEOTIDE SEQUENCE [LARGE SCALE GENOMIC DNA]</scope>
    <source>
        <strain evidence="3 4">CBS 1879</strain>
    </source>
</reference>
<dbReference type="Gene3D" id="3.80.10.10">
    <property type="entry name" value="Ribonuclease Inhibitor"/>
    <property type="match status" value="2"/>
</dbReference>
<proteinExistence type="predicted"/>
<sequence length="551" mass="60072">MSRRTQVRGPTSALTEFLASQGISASAMRKRGAQAREDDQPPASDPASTPAPLPAIQSKARPKIRAGASLQFDEDDDDLPSPSPLETPIAPPPAKRAAVPESVPLRPGEPVSCAICGVQFSITRYTRVEPGIGALCWKCNKTVPKQPRVKAAPRSRVSTSQSASSIGAVIDGAIELPTLQHICIQIVAEHIHQVKALDQLRESSMHNLSRVISKNRSLTPATLPLFLSPTIRELRLFDCSALDPTSLQSIPIFAPNIEVLQLQYCGQLNNDAFASLATLPHLRVLDLYGPFLVFREAWLRFFPQCGAQLTHLRLRETPRFDHSCMQAMVTHCPRLQEVALAQIGPLDDEGVHLLSSLGHLTHLDVSQPGVSQPGIPPASLTDQGMVPLLNARGSQLESLHLSKNHELGDATISALKTCSRLETLMVDMLEHVTTSVWASTLAALPALRHISLACCALEDDALIPLLQTARHLTTLRINGNDALTPRVFEVLATEAPPLEELDLGFVRCVDDQILSTLIQAMPTLRKVYVFGCFQVAHFTSQRVTIVGRERR</sequence>
<dbReference type="PANTHER" id="PTHR13318">
    <property type="entry name" value="PARTNER OF PAIRED, ISOFORM B-RELATED"/>
    <property type="match status" value="1"/>
</dbReference>
<keyword evidence="4" id="KW-1185">Reference proteome</keyword>
<dbReference type="OrthoDB" id="1924287at2759"/>
<dbReference type="Proteomes" id="UP000037751">
    <property type="component" value="Unassembled WGS sequence"/>
</dbReference>
<organism evidence="3 4">
    <name type="scientific">Malassezia pachydermatis</name>
    <dbReference type="NCBI Taxonomy" id="77020"/>
    <lineage>
        <taxon>Eukaryota</taxon>
        <taxon>Fungi</taxon>
        <taxon>Dikarya</taxon>
        <taxon>Basidiomycota</taxon>
        <taxon>Ustilaginomycotina</taxon>
        <taxon>Malasseziomycetes</taxon>
        <taxon>Malasseziales</taxon>
        <taxon>Malasseziaceae</taxon>
        <taxon>Malassezia</taxon>
    </lineage>
</organism>
<dbReference type="STRING" id="77020.A0A0M9VMR3"/>
<gene>
    <name evidence="3" type="ORF">Malapachy_2860</name>
</gene>
<dbReference type="SUPFAM" id="SSF52047">
    <property type="entry name" value="RNI-like"/>
    <property type="match status" value="1"/>
</dbReference>
<dbReference type="GO" id="GO:0019005">
    <property type="term" value="C:SCF ubiquitin ligase complex"/>
    <property type="evidence" value="ECO:0007669"/>
    <property type="project" value="TreeGrafter"/>
</dbReference>
<dbReference type="VEuPathDB" id="FungiDB:Malapachy_2860"/>
<dbReference type="PANTHER" id="PTHR13318:SF95">
    <property type="entry name" value="F-BOX PROTEIN YLR352W"/>
    <property type="match status" value="1"/>
</dbReference>
<feature type="region of interest" description="Disordered" evidence="1">
    <location>
        <begin position="1"/>
        <end position="103"/>
    </location>
</feature>
<evidence type="ECO:0000256" key="1">
    <source>
        <dbReference type="SAM" id="MobiDB-lite"/>
    </source>
</evidence>
<accession>A0A0M9VMR3</accession>
<feature type="domain" description="DNA repair protein rhp7 treble clef" evidence="2">
    <location>
        <begin position="107"/>
        <end position="143"/>
    </location>
</feature>
<protein>
    <recommendedName>
        <fullName evidence="2">DNA repair protein rhp7 treble clef domain-containing protein</fullName>
    </recommendedName>
</protein>
<evidence type="ECO:0000313" key="3">
    <source>
        <dbReference type="EMBL" id="KOS12499.1"/>
    </source>
</evidence>
<dbReference type="InterPro" id="IPR032675">
    <property type="entry name" value="LRR_dom_sf"/>
</dbReference>
<feature type="compositionally biased region" description="Pro residues" evidence="1">
    <location>
        <begin position="81"/>
        <end position="94"/>
    </location>
</feature>
<name>A0A0M9VMR3_9BASI</name>
<dbReference type="SMART" id="SM00367">
    <property type="entry name" value="LRR_CC"/>
    <property type="match status" value="6"/>
</dbReference>
<dbReference type="InterPro" id="IPR006553">
    <property type="entry name" value="Leu-rich_rpt_Cys-con_subtyp"/>
</dbReference>
<dbReference type="EMBL" id="LGAV01000011">
    <property type="protein sequence ID" value="KOS12499.1"/>
    <property type="molecule type" value="Genomic_DNA"/>
</dbReference>
<evidence type="ECO:0000259" key="2">
    <source>
        <dbReference type="Pfam" id="PF23550"/>
    </source>
</evidence>
<feature type="compositionally biased region" description="Low complexity" evidence="1">
    <location>
        <begin position="41"/>
        <end position="50"/>
    </location>
</feature>
<dbReference type="RefSeq" id="XP_017990131.1">
    <property type="nucleotide sequence ID" value="XM_018137346.1"/>
</dbReference>
<dbReference type="GO" id="GO:0031146">
    <property type="term" value="P:SCF-dependent proteasomal ubiquitin-dependent protein catabolic process"/>
    <property type="evidence" value="ECO:0007669"/>
    <property type="project" value="TreeGrafter"/>
</dbReference>
<dbReference type="InterPro" id="IPR056451">
    <property type="entry name" value="Znf_Tbcl_Rhp7"/>
</dbReference>
<dbReference type="GeneID" id="28729222"/>
<dbReference type="AlphaFoldDB" id="A0A0M9VMR3"/>
<comment type="caution">
    <text evidence="3">The sequence shown here is derived from an EMBL/GenBank/DDBJ whole genome shotgun (WGS) entry which is preliminary data.</text>
</comment>
<evidence type="ECO:0000313" key="4">
    <source>
        <dbReference type="Proteomes" id="UP000037751"/>
    </source>
</evidence>
<dbReference type="Pfam" id="PF23550">
    <property type="entry name" value="zf_Tbcl_Rhp7"/>
    <property type="match status" value="1"/>
</dbReference>